<dbReference type="AlphaFoldDB" id="A0A6M8SLF6"/>
<dbReference type="CDD" id="cd03811">
    <property type="entry name" value="GT4_GT28_WabH-like"/>
    <property type="match status" value="1"/>
</dbReference>
<dbReference type="GO" id="GO:0016757">
    <property type="term" value="F:glycosyltransferase activity"/>
    <property type="evidence" value="ECO:0007669"/>
    <property type="project" value="InterPro"/>
</dbReference>
<dbReference type="Gene3D" id="3.40.50.2000">
    <property type="entry name" value="Glycogen Phosphorylase B"/>
    <property type="match status" value="2"/>
</dbReference>
<gene>
    <name evidence="3" type="ORF">HQN60_04400</name>
</gene>
<dbReference type="InterPro" id="IPR001296">
    <property type="entry name" value="Glyco_trans_1"/>
</dbReference>
<dbReference type="KEGG" id="dee:HQN60_04400"/>
<reference evidence="3 4" key="1">
    <citation type="submission" date="2020-05" db="EMBL/GenBank/DDBJ databases">
        <title>Complete genome sequence of Deefgea sp. D17.</title>
        <authorList>
            <person name="Bae J.-W."/>
            <person name="Han J.E."/>
        </authorList>
    </citation>
    <scope>NUCLEOTIDE SEQUENCE [LARGE SCALE GENOMIC DNA]</scope>
    <source>
        <strain evidence="3 4">D17</strain>
    </source>
</reference>
<name>A0A6M8SLF6_9NEIS</name>
<dbReference type="PANTHER" id="PTHR12526:SF630">
    <property type="entry name" value="GLYCOSYLTRANSFERASE"/>
    <property type="match status" value="1"/>
</dbReference>
<sequence length="365" mass="40216">MKIAIFLRDLGLGGVERCAVLVGEALAARGFAVTLVLLGGNRNLWTSRISQVQVVDLSSVWQPLKPWTWLAGWRAARRVAREHDVVIAGTFLLPLYMTYAATLGLNKRVMAWVHGPFFELDQFAKMNPVHRTACQFVYRRLDELVFVSNHAKDSMARWLGCAAKTTWQVLPNFVDAAQALPSAVPRVDPAPLRLVFIGRIATEKQPHLWLDTLAALNAKNVAAHLTVVGDGPLETWLLAVAAERRLSGQITLVGRQEHVSDYLANADVLLLTSGFEGCPLVVLESMPMGVLLASTNAGGVYELFAERRDEFVVGQASGAALADLIIAQQTHAAELSEWLKQRAKCYAQEVLIDRWQALLSEHHDA</sequence>
<feature type="domain" description="Glycosyl transferase family 1" evidence="1">
    <location>
        <begin position="192"/>
        <end position="327"/>
    </location>
</feature>
<dbReference type="Pfam" id="PF13439">
    <property type="entry name" value="Glyco_transf_4"/>
    <property type="match status" value="1"/>
</dbReference>
<evidence type="ECO:0000259" key="1">
    <source>
        <dbReference type="Pfam" id="PF00534"/>
    </source>
</evidence>
<dbReference type="EMBL" id="CP054143">
    <property type="protein sequence ID" value="QKJ66012.1"/>
    <property type="molecule type" value="Genomic_DNA"/>
</dbReference>
<evidence type="ECO:0000259" key="2">
    <source>
        <dbReference type="Pfam" id="PF13439"/>
    </source>
</evidence>
<proteinExistence type="predicted"/>
<organism evidence="3 4">
    <name type="scientific">Deefgea piscis</name>
    <dbReference type="NCBI Taxonomy" id="2739061"/>
    <lineage>
        <taxon>Bacteria</taxon>
        <taxon>Pseudomonadati</taxon>
        <taxon>Pseudomonadota</taxon>
        <taxon>Betaproteobacteria</taxon>
        <taxon>Neisseriales</taxon>
        <taxon>Chitinibacteraceae</taxon>
        <taxon>Deefgea</taxon>
    </lineage>
</organism>
<keyword evidence="3" id="KW-0808">Transferase</keyword>
<dbReference type="Pfam" id="PF00534">
    <property type="entry name" value="Glycos_transf_1"/>
    <property type="match status" value="1"/>
</dbReference>
<dbReference type="InterPro" id="IPR028098">
    <property type="entry name" value="Glyco_trans_4-like_N"/>
</dbReference>
<protein>
    <submittedName>
        <fullName evidence="3">Glycosyltransferase</fullName>
    </submittedName>
</protein>
<dbReference type="RefSeq" id="WP_173532516.1">
    <property type="nucleotide sequence ID" value="NZ_CP054143.1"/>
</dbReference>
<evidence type="ECO:0000313" key="3">
    <source>
        <dbReference type="EMBL" id="QKJ66012.1"/>
    </source>
</evidence>
<keyword evidence="4" id="KW-1185">Reference proteome</keyword>
<accession>A0A6M8SLF6</accession>
<evidence type="ECO:0000313" key="4">
    <source>
        <dbReference type="Proteomes" id="UP000504844"/>
    </source>
</evidence>
<feature type="domain" description="Glycosyltransferase subfamily 4-like N-terminal" evidence="2">
    <location>
        <begin position="13"/>
        <end position="177"/>
    </location>
</feature>
<dbReference type="Proteomes" id="UP000504844">
    <property type="component" value="Chromosome"/>
</dbReference>
<dbReference type="SUPFAM" id="SSF53756">
    <property type="entry name" value="UDP-Glycosyltransferase/glycogen phosphorylase"/>
    <property type="match status" value="1"/>
</dbReference>
<dbReference type="PANTHER" id="PTHR12526">
    <property type="entry name" value="GLYCOSYLTRANSFERASE"/>
    <property type="match status" value="1"/>
</dbReference>